<evidence type="ECO:0000313" key="2">
    <source>
        <dbReference type="Ensembl" id="ENSPMAP00000006061.1"/>
    </source>
</evidence>
<feature type="domain" description="Tubulin epsilon and delta complex protein 1" evidence="1">
    <location>
        <begin position="89"/>
        <end position="246"/>
    </location>
</feature>
<dbReference type="Ensembl" id="ENSPMAT00000006089.1">
    <property type="protein sequence ID" value="ENSPMAP00000006061.1"/>
    <property type="gene ID" value="ENSPMAG00000005497.1"/>
</dbReference>
<reference evidence="2" key="2">
    <citation type="submission" date="2025-09" db="UniProtKB">
        <authorList>
            <consortium name="Ensembl"/>
        </authorList>
    </citation>
    <scope>IDENTIFICATION</scope>
</reference>
<organism evidence="2">
    <name type="scientific">Petromyzon marinus</name>
    <name type="common">Sea lamprey</name>
    <dbReference type="NCBI Taxonomy" id="7757"/>
    <lineage>
        <taxon>Eukaryota</taxon>
        <taxon>Metazoa</taxon>
        <taxon>Chordata</taxon>
        <taxon>Craniata</taxon>
        <taxon>Vertebrata</taxon>
        <taxon>Cyclostomata</taxon>
        <taxon>Hyperoartia</taxon>
        <taxon>Petromyzontiformes</taxon>
        <taxon>Petromyzontidae</taxon>
        <taxon>Petromyzon</taxon>
    </lineage>
</organism>
<dbReference type="GeneTree" id="ENSGT00940000168283"/>
<evidence type="ECO:0000259" key="1">
    <source>
        <dbReference type="Pfam" id="PF14970"/>
    </source>
</evidence>
<dbReference type="Pfam" id="PF14970">
    <property type="entry name" value="TEDC1"/>
    <property type="match status" value="1"/>
</dbReference>
<dbReference type="PANTHER" id="PTHR35076">
    <property type="entry name" value="TUBULIN EPSILON AND DELTA COMPLEX PROTEIN 1"/>
    <property type="match status" value="1"/>
</dbReference>
<accession>S4RLH5</accession>
<sequence>MSRAAPRPKDAIQALCRLLSSLGLGTVSPEQFRQAKYDRPESVPVFWFLLSRVLNPLYSHLAALQPPGVVSPLCIDVISNVKAGLLHHGYVAPEIFQLGRAQQLGSLELLLAFSWLLHTTHFPVRLLTQGALQLDDGEERWRLRPVDGAPLPKDGVHYALWLMGKLRLRVRALHSARQQLCTLLHRVHSTCRQPHQPGKHLSGAEAYLLRHPNRLTQVLQQLGEENARLEAFIEWRNVEPAFWQWM</sequence>
<name>S4RLH5_PETMA</name>
<reference evidence="2" key="1">
    <citation type="submission" date="2025-08" db="UniProtKB">
        <authorList>
            <consortium name="Ensembl"/>
        </authorList>
    </citation>
    <scope>IDENTIFICATION</scope>
</reference>
<dbReference type="AlphaFoldDB" id="S4RLH5"/>
<dbReference type="OMA" id="CALLSKX"/>
<dbReference type="InterPro" id="IPR043535">
    <property type="entry name" value="TEDC1"/>
</dbReference>
<proteinExistence type="predicted"/>
<dbReference type="InterPro" id="IPR027996">
    <property type="entry name" value="TEDC1_dom"/>
</dbReference>
<dbReference type="HOGENOM" id="CLU_1131286_0_0_1"/>
<dbReference type="PANTHER" id="PTHR35076:SF1">
    <property type="entry name" value="TUBULIN EPSILON AND DELTA COMPLEX PROTEIN 1"/>
    <property type="match status" value="1"/>
</dbReference>
<protein>
    <recommendedName>
        <fullName evidence="1">Tubulin epsilon and delta complex protein 1 domain-containing protein</fullName>
    </recommendedName>
</protein>